<evidence type="ECO:0000256" key="5">
    <source>
        <dbReference type="ARBA" id="ARBA00023136"/>
    </source>
</evidence>
<feature type="transmembrane region" description="Helical" evidence="6">
    <location>
        <begin position="254"/>
        <end position="279"/>
    </location>
</feature>
<dbReference type="Pfam" id="PF02687">
    <property type="entry name" value="FtsX"/>
    <property type="match status" value="1"/>
</dbReference>
<keyword evidence="9" id="KW-1185">Reference proteome</keyword>
<feature type="transmembrane region" description="Helical" evidence="6">
    <location>
        <begin position="356"/>
        <end position="380"/>
    </location>
</feature>
<feature type="transmembrane region" description="Helical" evidence="6">
    <location>
        <begin position="324"/>
        <end position="344"/>
    </location>
</feature>
<organism evidence="8 9">
    <name type="scientific">Strigomonas culicis</name>
    <dbReference type="NCBI Taxonomy" id="28005"/>
    <lineage>
        <taxon>Eukaryota</taxon>
        <taxon>Discoba</taxon>
        <taxon>Euglenozoa</taxon>
        <taxon>Kinetoplastea</taxon>
        <taxon>Metakinetoplastina</taxon>
        <taxon>Trypanosomatida</taxon>
        <taxon>Trypanosomatidae</taxon>
        <taxon>Strigomonadinae</taxon>
        <taxon>Strigomonas</taxon>
    </lineage>
</organism>
<keyword evidence="5 6" id="KW-0472">Membrane</keyword>
<proteinExistence type="predicted"/>
<evidence type="ECO:0000256" key="4">
    <source>
        <dbReference type="ARBA" id="ARBA00022989"/>
    </source>
</evidence>
<keyword evidence="2" id="KW-1003">Cell membrane</keyword>
<feature type="domain" description="ABC3 transporter permease C-terminal" evidence="7">
    <location>
        <begin position="266"/>
        <end position="383"/>
    </location>
</feature>
<feature type="transmembrane region" description="Helical" evidence="6">
    <location>
        <begin position="443"/>
        <end position="462"/>
    </location>
</feature>
<evidence type="ECO:0000256" key="2">
    <source>
        <dbReference type="ARBA" id="ARBA00022475"/>
    </source>
</evidence>
<evidence type="ECO:0000256" key="6">
    <source>
        <dbReference type="SAM" id="Phobius"/>
    </source>
</evidence>
<keyword evidence="4 6" id="KW-1133">Transmembrane helix</keyword>
<gene>
    <name evidence="8" type="ORF">STCU_09481</name>
</gene>
<dbReference type="PANTHER" id="PTHR32522">
    <property type="match status" value="1"/>
</dbReference>
<comment type="subcellular location">
    <subcellularLocation>
        <location evidence="1">Cell membrane</location>
        <topology evidence="1">Multi-pass membrane protein</topology>
    </subcellularLocation>
</comment>
<evidence type="ECO:0000259" key="7">
    <source>
        <dbReference type="Pfam" id="PF02687"/>
    </source>
</evidence>
<evidence type="ECO:0000256" key="1">
    <source>
        <dbReference type="ARBA" id="ARBA00004651"/>
    </source>
</evidence>
<name>S9TMC8_9TRYP</name>
<sequence>MTVDALRSTQCRNASQSSYLWYKQPYYSQDSRDEYMCYEHGCINSWCGRRYGSKFRLIGMNLTLEDKMEWAPDSSLIDLPPKGQITLSTEIASLLEVSVGDRLFLQTNAEDSLMEATKRLKRTEQQELLQPSVNTIIMVTVFSIIERSAERFPESSSFGLVNIDDVIDLAADGLSPVYTSTQVSAFRSVKSTECTSAIYFRLPKKDRKAAYVRSSYEPIRASVAAWGTVITESVGTFQLTATMPIVSYLKNMDYMMSFIGLTAKLVVVAFALLSILLIYSLLTVGIETRSYDLGIQRMIGLNRSDLVLTVLANAYFFATPAWATGLILGQLLFWIVRIVLVVIYDISLNKFISGSSVVWGTMAGLVIPLVASIVPIAHLISKSLPDALNTMRNNKGVLYKIKRRSSESFDFTSFFFGLLLFGFGYSVYNILPSSLLKMNLMTIFLIFFGLLMGILAGLVLLALNFESLIETCVIHVFLFWEDTSVFSLVKKSLISHRLENRKTTLMYALSMAFIIYITVSFSISSDSIIYSYERNYGSDILFSLPSPGTPKLHRGNTVDDNLDDSPTLSTPTHTVDVLNIKYYMDLDKLAKLNDHMASYYDNGTLTNVAYICASLTNGHFYPHVVSSTLYTIGRFQSSGSSVRVVSPTFYETVHSKFIIVSKTSDTVAQYGLSGALYSKSGEDGLIMATTTYRTFALSSLNDTAVIDYRGYRQLDAYSHTWNALHPVAVMDSSPFFLMTKSSNSMGELVGSVKTAMRLSGVPYASALRMPISHLFIAVSDDAYYEQVSNKVKKFLSDNSVSCTVQRADQRVKKFKKLSVC</sequence>
<dbReference type="AlphaFoldDB" id="S9TMC8"/>
<feature type="transmembrane region" description="Helical" evidence="6">
    <location>
        <begin position="505"/>
        <end position="523"/>
    </location>
</feature>
<dbReference type="Proteomes" id="UP000015354">
    <property type="component" value="Unassembled WGS sequence"/>
</dbReference>
<keyword evidence="3 6" id="KW-0812">Transmembrane</keyword>
<protein>
    <submittedName>
        <fullName evidence="8">FtsX domain-containing protein</fullName>
    </submittedName>
</protein>
<dbReference type="EMBL" id="ATMH01009481">
    <property type="protein sequence ID" value="EPY19397.1"/>
    <property type="molecule type" value="Genomic_DNA"/>
</dbReference>
<accession>S9TMC8</accession>
<evidence type="ECO:0000256" key="3">
    <source>
        <dbReference type="ARBA" id="ARBA00022692"/>
    </source>
</evidence>
<comment type="caution">
    <text evidence="8">The sequence shown here is derived from an EMBL/GenBank/DDBJ whole genome shotgun (WGS) entry which is preliminary data.</text>
</comment>
<feature type="transmembrane region" description="Helical" evidence="6">
    <location>
        <begin position="411"/>
        <end position="431"/>
    </location>
</feature>
<dbReference type="PANTHER" id="PTHR32522:SF3">
    <property type="entry name" value="ABC3 TRANSPORTER PERMEASE PROTEIN DOMAIN-CONTAINING PROTEIN"/>
    <property type="match status" value="1"/>
</dbReference>
<dbReference type="GO" id="GO:0005886">
    <property type="term" value="C:plasma membrane"/>
    <property type="evidence" value="ECO:0007669"/>
    <property type="project" value="UniProtKB-SubCell"/>
</dbReference>
<reference evidence="8 9" key="1">
    <citation type="journal article" date="2013" name="PLoS ONE">
        <title>Predicting the Proteins of Angomonas deanei, Strigomonas culicis and Their Respective Endosymbionts Reveals New Aspects of the Trypanosomatidae Family.</title>
        <authorList>
            <person name="Motta M.C."/>
            <person name="Martins A.C."/>
            <person name="de Souza S.S."/>
            <person name="Catta-Preta C.M."/>
            <person name="Silva R."/>
            <person name="Klein C.C."/>
            <person name="de Almeida L.G."/>
            <person name="de Lima Cunha O."/>
            <person name="Ciapina L.P."/>
            <person name="Brocchi M."/>
            <person name="Colabardini A.C."/>
            <person name="de Araujo Lima B."/>
            <person name="Machado C.R."/>
            <person name="de Almeida Soares C.M."/>
            <person name="Probst C.M."/>
            <person name="de Menezes C.B."/>
            <person name="Thompson C.E."/>
            <person name="Bartholomeu D.C."/>
            <person name="Gradia D.F."/>
            <person name="Pavoni D.P."/>
            <person name="Grisard E.C."/>
            <person name="Fantinatti-Garboggini F."/>
            <person name="Marchini F.K."/>
            <person name="Rodrigues-Luiz G.F."/>
            <person name="Wagner G."/>
            <person name="Goldman G.H."/>
            <person name="Fietto J.L."/>
            <person name="Elias M.C."/>
            <person name="Goldman M.H."/>
            <person name="Sagot M.F."/>
            <person name="Pereira M."/>
            <person name="Stoco P.H."/>
            <person name="de Mendonca-Neto R.P."/>
            <person name="Teixeira S.M."/>
            <person name="Maciel T.E."/>
            <person name="de Oliveira Mendes T.A."/>
            <person name="Urmenyi T.P."/>
            <person name="de Souza W."/>
            <person name="Schenkman S."/>
            <person name="de Vasconcelos A.T."/>
        </authorList>
    </citation>
    <scope>NUCLEOTIDE SEQUENCE [LARGE SCALE GENOMIC DNA]</scope>
</reference>
<feature type="transmembrane region" description="Helical" evidence="6">
    <location>
        <begin position="300"/>
        <end position="318"/>
    </location>
</feature>
<dbReference type="OrthoDB" id="2126250at2759"/>
<evidence type="ECO:0000313" key="8">
    <source>
        <dbReference type="EMBL" id="EPY19397.1"/>
    </source>
</evidence>
<evidence type="ECO:0000313" key="9">
    <source>
        <dbReference type="Proteomes" id="UP000015354"/>
    </source>
</evidence>
<dbReference type="InterPro" id="IPR003838">
    <property type="entry name" value="ABC3_permease_C"/>
</dbReference>